<comment type="similarity">
    <text evidence="1">Belongs to the CBP3 family.</text>
</comment>
<dbReference type="RefSeq" id="WP_009539792.1">
    <property type="nucleotide sequence ID" value="NZ_ANHY01000006.1"/>
</dbReference>
<dbReference type="InterPro" id="IPR014569">
    <property type="entry name" value="Ubq_cyt-c_CBP3-rel"/>
</dbReference>
<evidence type="ECO:0000259" key="3">
    <source>
        <dbReference type="Pfam" id="PF03981"/>
    </source>
</evidence>
<dbReference type="eggNOG" id="COG5452">
    <property type="taxonomic scope" value="Bacteria"/>
</dbReference>
<sequence>MIFDRFSATTRRRRRRAEDLYVRLVNRSRDPWFYDACEVPDTVDGRFDMIVIHAHLLFRRLAALGEEGELLSQAVFDVMFKDMDRSLREMGVGDLSVGKHVKGMAKAFYGRTQLYEEGFIAGHDGLCQALRDNIYRNSTPSDDAVERLAAYMEQTAAALADAPMDALTADTGPFPPREGAAA</sequence>
<proteinExistence type="inferred from homology"/>
<dbReference type="STRING" id="1238182.C882_3684"/>
<evidence type="ECO:0000256" key="2">
    <source>
        <dbReference type="ARBA" id="ARBA00006436"/>
    </source>
</evidence>
<name>K9HSK2_9PROT</name>
<dbReference type="PANTHER" id="PTHR12184:SF1">
    <property type="entry name" value="UBIQUINOL-CYTOCHROME-C REDUCTASE COMPLEX ASSEMBLY FACTOR 1"/>
    <property type="match status" value="1"/>
</dbReference>
<dbReference type="PIRSF" id="PIRSF032079">
    <property type="entry name" value="UCP032079"/>
    <property type="match status" value="1"/>
</dbReference>
<dbReference type="PANTHER" id="PTHR12184">
    <property type="entry name" value="UBIQUINOL-CYTOCHROME C REDUCTASE COMPLEX ASSEMBLY FACTOR 1 FAMILY MEMBER"/>
    <property type="match status" value="1"/>
</dbReference>
<dbReference type="Proteomes" id="UP000009881">
    <property type="component" value="Unassembled WGS sequence"/>
</dbReference>
<comment type="caution">
    <text evidence="4">The sequence shown here is derived from an EMBL/GenBank/DDBJ whole genome shotgun (WGS) entry which is preliminary data.</text>
</comment>
<reference evidence="4 5" key="1">
    <citation type="journal article" date="2013" name="Genome Announc.">
        <title>Draft Genome Sequence of an Alphaproteobacterium, Caenispirillum salinarum AK4(T), Isolated from a Solar Saltern.</title>
        <authorList>
            <person name="Khatri I."/>
            <person name="Singh A."/>
            <person name="Korpole S."/>
            <person name="Pinnaka A.K."/>
            <person name="Subramanian S."/>
        </authorList>
    </citation>
    <scope>NUCLEOTIDE SEQUENCE [LARGE SCALE GENOMIC DNA]</scope>
    <source>
        <strain evidence="4 5">AK4</strain>
    </source>
</reference>
<evidence type="ECO:0000256" key="1">
    <source>
        <dbReference type="ARBA" id="ARBA00006407"/>
    </source>
</evidence>
<accession>K9HSK2</accession>
<comment type="similarity">
    <text evidence="2">Belongs to the UPF0174 family.</text>
</comment>
<dbReference type="EMBL" id="ANHY01000006">
    <property type="protein sequence ID" value="EKV31311.1"/>
    <property type="molecule type" value="Genomic_DNA"/>
</dbReference>
<dbReference type="PATRIC" id="fig|1238182.3.peg.1347"/>
<protein>
    <submittedName>
        <fullName evidence="4">Ubiquinol-cytochrome C chaperone</fullName>
    </submittedName>
</protein>
<evidence type="ECO:0000313" key="5">
    <source>
        <dbReference type="Proteomes" id="UP000009881"/>
    </source>
</evidence>
<gene>
    <name evidence="4" type="ORF">C882_3684</name>
</gene>
<feature type="domain" description="Ubiquinol-cytochrome c chaperone" evidence="3">
    <location>
        <begin position="36"/>
        <end position="169"/>
    </location>
</feature>
<organism evidence="4 5">
    <name type="scientific">Caenispirillum salinarum AK4</name>
    <dbReference type="NCBI Taxonomy" id="1238182"/>
    <lineage>
        <taxon>Bacteria</taxon>
        <taxon>Pseudomonadati</taxon>
        <taxon>Pseudomonadota</taxon>
        <taxon>Alphaproteobacteria</taxon>
        <taxon>Rhodospirillales</taxon>
        <taxon>Novispirillaceae</taxon>
        <taxon>Caenispirillum</taxon>
    </lineage>
</organism>
<dbReference type="InterPro" id="IPR007129">
    <property type="entry name" value="Ubiqinol_cyt_c_chaperone_CPB3"/>
</dbReference>
<keyword evidence="5" id="KW-1185">Reference proteome</keyword>
<dbReference type="OrthoDB" id="7158889at2"/>
<dbReference type="Pfam" id="PF03981">
    <property type="entry name" value="Ubiq_cyt_C_chap"/>
    <property type="match status" value="1"/>
</dbReference>
<evidence type="ECO:0000313" key="4">
    <source>
        <dbReference type="EMBL" id="EKV31311.1"/>
    </source>
</evidence>
<dbReference type="InterPro" id="IPR021150">
    <property type="entry name" value="Ubiq_cyt_c_chap"/>
</dbReference>
<dbReference type="AlphaFoldDB" id="K9HSK2"/>